<evidence type="ECO:0000313" key="3">
    <source>
        <dbReference type="EMBL" id="VVZ96209.1"/>
    </source>
</evidence>
<keyword evidence="1" id="KW-0732">Signal</keyword>
<dbReference type="Pfam" id="PF04069">
    <property type="entry name" value="OpuAC"/>
    <property type="match status" value="1"/>
</dbReference>
<protein>
    <submittedName>
        <fullName evidence="3">Glycine betaine-binding protein OpuAC</fullName>
    </submittedName>
</protein>
<feature type="domain" description="ABC-type glycine betaine transport system substrate-binding" evidence="2">
    <location>
        <begin position="33"/>
        <end position="286"/>
    </location>
</feature>
<accession>A0A5K1IBV0</accession>
<dbReference type="InterPro" id="IPR007210">
    <property type="entry name" value="ABC_Gly_betaine_transp_sub-bd"/>
</dbReference>
<dbReference type="AlphaFoldDB" id="A0A5K1IBV0"/>
<organism evidence="3 4">
    <name type="scientific">Halomonas lysinitropha</name>
    <dbReference type="NCBI Taxonomy" id="2607506"/>
    <lineage>
        <taxon>Bacteria</taxon>
        <taxon>Pseudomonadati</taxon>
        <taxon>Pseudomonadota</taxon>
        <taxon>Gammaproteobacteria</taxon>
        <taxon>Oceanospirillales</taxon>
        <taxon>Halomonadaceae</taxon>
        <taxon>Halomonas</taxon>
    </lineage>
</organism>
<keyword evidence="4" id="KW-1185">Reference proteome</keyword>
<evidence type="ECO:0000256" key="1">
    <source>
        <dbReference type="SAM" id="SignalP"/>
    </source>
</evidence>
<dbReference type="EMBL" id="CABVOU010000038">
    <property type="protein sequence ID" value="VVZ96209.1"/>
    <property type="molecule type" value="Genomic_DNA"/>
</dbReference>
<dbReference type="GO" id="GO:0033265">
    <property type="term" value="F:choline binding"/>
    <property type="evidence" value="ECO:0007669"/>
    <property type="project" value="InterPro"/>
</dbReference>
<dbReference type="GO" id="GO:0042597">
    <property type="term" value="C:periplasmic space"/>
    <property type="evidence" value="ECO:0007669"/>
    <property type="project" value="InterPro"/>
</dbReference>
<dbReference type="GO" id="GO:0022857">
    <property type="term" value="F:transmembrane transporter activity"/>
    <property type="evidence" value="ECO:0007669"/>
    <property type="project" value="InterPro"/>
</dbReference>
<dbReference type="SUPFAM" id="SSF53850">
    <property type="entry name" value="Periplasmic binding protein-like II"/>
    <property type="match status" value="1"/>
</dbReference>
<dbReference type="Proteomes" id="UP000326725">
    <property type="component" value="Unassembled WGS sequence"/>
</dbReference>
<feature type="signal peptide" evidence="1">
    <location>
        <begin position="1"/>
        <end position="29"/>
    </location>
</feature>
<name>A0A5K1IBV0_9GAMM</name>
<sequence length="316" mass="34762">MSVSLNRALLTRTSLALPLALGFAGTTQADDATLHFGVPSWPGITVKTEIAEQLLEPLGYDTSSQELGLQVIYQGLESGDIDVFLGGWMPAQRDMFVPREESGAIVNVGNNVDGAQMTLAVPEYIYDQGIQSFADLDENRELFDGQIHGFGAGSAASEILNAAIDDDVWGLGDWSLVDTSTVGMLSAAQVAISREEPIVWVGWTPHWMNLELPMRYLDDPKDLFGENNGESDVLTLIRGGYAQANPNLVTFFEQFTFSAEEQSWMIREFGQEERDAREVANDWINENAERVETMLSDVTHRDGEAAWPIIEAGLNP</sequence>
<dbReference type="InterPro" id="IPR017783">
    <property type="entry name" value="ABC_choline_sub-bd"/>
</dbReference>
<reference evidence="3 4" key="1">
    <citation type="submission" date="2019-09" db="EMBL/GenBank/DDBJ databases">
        <authorList>
            <person name="Criscuolo A."/>
        </authorList>
    </citation>
    <scope>NUCLEOTIDE SEQUENCE [LARGE SCALE GENOMIC DNA]</scope>
    <source>
        <strain evidence="4">3(2)</strain>
    </source>
</reference>
<dbReference type="Gene3D" id="3.40.190.10">
    <property type="entry name" value="Periplasmic binding protein-like II"/>
    <property type="match status" value="1"/>
</dbReference>
<dbReference type="GO" id="GO:0015871">
    <property type="term" value="P:choline transport"/>
    <property type="evidence" value="ECO:0007669"/>
    <property type="project" value="InterPro"/>
</dbReference>
<dbReference type="RefSeq" id="WP_151444026.1">
    <property type="nucleotide sequence ID" value="NZ_CABVOU010000038.1"/>
</dbReference>
<feature type="chain" id="PRO_5023889548" evidence="1">
    <location>
        <begin position="30"/>
        <end position="316"/>
    </location>
</feature>
<dbReference type="GO" id="GO:0043190">
    <property type="term" value="C:ATP-binding cassette (ABC) transporter complex"/>
    <property type="evidence" value="ECO:0007669"/>
    <property type="project" value="InterPro"/>
</dbReference>
<evidence type="ECO:0000259" key="2">
    <source>
        <dbReference type="Pfam" id="PF04069"/>
    </source>
</evidence>
<dbReference type="CDD" id="cd13640">
    <property type="entry name" value="PBP2_ChoX"/>
    <property type="match status" value="1"/>
</dbReference>
<dbReference type="Gene3D" id="3.40.190.100">
    <property type="entry name" value="Glycine betaine-binding periplasmic protein, domain 2"/>
    <property type="match status" value="1"/>
</dbReference>
<evidence type="ECO:0000313" key="4">
    <source>
        <dbReference type="Proteomes" id="UP000326725"/>
    </source>
</evidence>
<proteinExistence type="predicted"/>
<gene>
    <name evidence="3" type="primary">opuAC</name>
    <name evidence="3" type="ORF">HALO32_02305</name>
</gene>